<sequence length="109" mass="12201">MPELSRGWEPRNVEKRISLDEVSIVSKDRPPRPRARTVSTWVTSPMGEDDPHRGHLAHGGGRPAPRSPRPWARTAAPRSRCPWGRTTRTEVTSPMGEDRPPVPIPCILV</sequence>
<dbReference type="AlphaFoldDB" id="A0A8S9RXC0"/>
<comment type="caution">
    <text evidence="2">The sequence shown here is derived from an EMBL/GenBank/DDBJ whole genome shotgun (WGS) entry which is preliminary data.</text>
</comment>
<feature type="compositionally biased region" description="Low complexity" evidence="1">
    <location>
        <begin position="69"/>
        <end position="80"/>
    </location>
</feature>
<evidence type="ECO:0000313" key="2">
    <source>
        <dbReference type="EMBL" id="KAF3586025.1"/>
    </source>
</evidence>
<organism evidence="2 3">
    <name type="scientific">Brassica cretica</name>
    <name type="common">Mustard</name>
    <dbReference type="NCBI Taxonomy" id="69181"/>
    <lineage>
        <taxon>Eukaryota</taxon>
        <taxon>Viridiplantae</taxon>
        <taxon>Streptophyta</taxon>
        <taxon>Embryophyta</taxon>
        <taxon>Tracheophyta</taxon>
        <taxon>Spermatophyta</taxon>
        <taxon>Magnoliopsida</taxon>
        <taxon>eudicotyledons</taxon>
        <taxon>Gunneridae</taxon>
        <taxon>Pentapetalae</taxon>
        <taxon>rosids</taxon>
        <taxon>malvids</taxon>
        <taxon>Brassicales</taxon>
        <taxon>Brassicaceae</taxon>
        <taxon>Brassiceae</taxon>
        <taxon>Brassica</taxon>
    </lineage>
</organism>
<dbReference type="EMBL" id="QGKX02000088">
    <property type="protein sequence ID" value="KAF3586025.1"/>
    <property type="molecule type" value="Genomic_DNA"/>
</dbReference>
<feature type="region of interest" description="Disordered" evidence="1">
    <location>
        <begin position="24"/>
        <end position="104"/>
    </location>
</feature>
<accession>A0A8S9RXC0</accession>
<dbReference type="Proteomes" id="UP000712600">
    <property type="component" value="Unassembled WGS sequence"/>
</dbReference>
<evidence type="ECO:0000313" key="3">
    <source>
        <dbReference type="Proteomes" id="UP000712600"/>
    </source>
</evidence>
<proteinExistence type="predicted"/>
<protein>
    <submittedName>
        <fullName evidence="2">Uncharacterized protein</fullName>
    </submittedName>
</protein>
<evidence type="ECO:0000256" key="1">
    <source>
        <dbReference type="SAM" id="MobiDB-lite"/>
    </source>
</evidence>
<gene>
    <name evidence="2" type="ORF">F2Q69_00031241</name>
</gene>
<reference evidence="2" key="1">
    <citation type="submission" date="2019-12" db="EMBL/GenBank/DDBJ databases">
        <title>Genome sequencing and annotation of Brassica cretica.</title>
        <authorList>
            <person name="Studholme D.J."/>
            <person name="Sarris P."/>
        </authorList>
    </citation>
    <scope>NUCLEOTIDE SEQUENCE</scope>
    <source>
        <strain evidence="2">PFS-109/04</strain>
        <tissue evidence="2">Leaf</tissue>
    </source>
</reference>
<name>A0A8S9RXC0_BRACR</name>